<keyword evidence="2" id="KW-1185">Reference proteome</keyword>
<dbReference type="EMBL" id="JACGCM010000098">
    <property type="protein sequence ID" value="KAF6176436.1"/>
    <property type="molecule type" value="Genomic_DNA"/>
</dbReference>
<feature type="non-terminal residue" evidence="1">
    <location>
        <position position="1"/>
    </location>
</feature>
<evidence type="ECO:0000313" key="1">
    <source>
        <dbReference type="EMBL" id="KAF6176436.1"/>
    </source>
</evidence>
<gene>
    <name evidence="1" type="ORF">GIB67_010073</name>
</gene>
<dbReference type="AlphaFoldDB" id="A0A7J7PAJ0"/>
<organism evidence="1 2">
    <name type="scientific">Kingdonia uniflora</name>
    <dbReference type="NCBI Taxonomy" id="39325"/>
    <lineage>
        <taxon>Eukaryota</taxon>
        <taxon>Viridiplantae</taxon>
        <taxon>Streptophyta</taxon>
        <taxon>Embryophyta</taxon>
        <taxon>Tracheophyta</taxon>
        <taxon>Spermatophyta</taxon>
        <taxon>Magnoliopsida</taxon>
        <taxon>Ranunculales</taxon>
        <taxon>Circaeasteraceae</taxon>
        <taxon>Kingdonia</taxon>
    </lineage>
</organism>
<reference evidence="1 2" key="1">
    <citation type="journal article" date="2020" name="IScience">
        <title>Genome Sequencing of the Endangered Kingdonia uniflora (Circaeasteraceae, Ranunculales) Reveals Potential Mechanisms of Evolutionary Specialization.</title>
        <authorList>
            <person name="Sun Y."/>
            <person name="Deng T."/>
            <person name="Zhang A."/>
            <person name="Moore M.J."/>
            <person name="Landis J.B."/>
            <person name="Lin N."/>
            <person name="Zhang H."/>
            <person name="Zhang X."/>
            <person name="Huang J."/>
            <person name="Zhang X."/>
            <person name="Sun H."/>
            <person name="Wang H."/>
        </authorList>
    </citation>
    <scope>NUCLEOTIDE SEQUENCE [LARGE SCALE GENOMIC DNA]</scope>
    <source>
        <strain evidence="1">TB1705</strain>
        <tissue evidence="1">Leaf</tissue>
    </source>
</reference>
<name>A0A7J7PAJ0_9MAGN</name>
<comment type="caution">
    <text evidence="1">The sequence shown here is derived from an EMBL/GenBank/DDBJ whole genome shotgun (WGS) entry which is preliminary data.</text>
</comment>
<evidence type="ECO:0000313" key="2">
    <source>
        <dbReference type="Proteomes" id="UP000541444"/>
    </source>
</evidence>
<dbReference type="Proteomes" id="UP000541444">
    <property type="component" value="Unassembled WGS sequence"/>
</dbReference>
<sequence length="78" mass="8590">TTTATTASSSDISIHPWAEKVVILNWIKLRSFFTVTFSNGCPCGHIIKFSLIVNRGGLDNLSGLLFGSFITRIYHCIT</sequence>
<protein>
    <submittedName>
        <fullName evidence="1">Uncharacterized protein</fullName>
    </submittedName>
</protein>
<accession>A0A7J7PAJ0</accession>
<proteinExistence type="predicted"/>